<sequence>MERTKRALALLLGLATRRLDRRPRRHPADGTGDTAREILNQPPRPVRGDDDGTATTPTPHW</sequence>
<dbReference type="GeneID" id="301208425"/>
<evidence type="ECO:0000313" key="3">
    <source>
        <dbReference type="Proteomes" id="UP001631993"/>
    </source>
</evidence>
<reference evidence="2 3" key="1">
    <citation type="submission" date="2024-12" db="EMBL/GenBank/DDBJ databases">
        <title>Forecasting of Potato common scab and diversities of Pathogenic streptomyces spp. in china.</title>
        <authorList>
            <person name="Handique U."/>
            <person name="Wu J."/>
        </authorList>
    </citation>
    <scope>NUCLEOTIDE SEQUENCE [LARGE SCALE GENOMIC DNA]</scope>
    <source>
        <strain evidence="2 3">ZRIMU1585</strain>
    </source>
</reference>
<name>A0ABW9ILH3_STRGJ</name>
<dbReference type="RefSeq" id="WP_190047076.1">
    <property type="nucleotide sequence ID" value="NZ_BMVS01000025.1"/>
</dbReference>
<gene>
    <name evidence="2" type="ORF">ACKI1S_24720</name>
</gene>
<evidence type="ECO:0000313" key="2">
    <source>
        <dbReference type="EMBL" id="MFM9649338.1"/>
    </source>
</evidence>
<keyword evidence="3" id="KW-1185">Reference proteome</keyword>
<evidence type="ECO:0000256" key="1">
    <source>
        <dbReference type="SAM" id="MobiDB-lite"/>
    </source>
</evidence>
<organism evidence="2 3">
    <name type="scientific">Streptomyces galilaeus</name>
    <dbReference type="NCBI Taxonomy" id="33899"/>
    <lineage>
        <taxon>Bacteria</taxon>
        <taxon>Bacillati</taxon>
        <taxon>Actinomycetota</taxon>
        <taxon>Actinomycetes</taxon>
        <taxon>Kitasatosporales</taxon>
        <taxon>Streptomycetaceae</taxon>
        <taxon>Streptomyces</taxon>
    </lineage>
</organism>
<comment type="caution">
    <text evidence="2">The sequence shown here is derived from an EMBL/GenBank/DDBJ whole genome shotgun (WGS) entry which is preliminary data.</text>
</comment>
<dbReference type="Proteomes" id="UP001631993">
    <property type="component" value="Unassembled WGS sequence"/>
</dbReference>
<protein>
    <submittedName>
        <fullName evidence="2">Uncharacterized protein</fullName>
    </submittedName>
</protein>
<proteinExistence type="predicted"/>
<accession>A0ABW9ILH3</accession>
<dbReference type="EMBL" id="JBJVNE010000012">
    <property type="protein sequence ID" value="MFM9649338.1"/>
    <property type="molecule type" value="Genomic_DNA"/>
</dbReference>
<feature type="region of interest" description="Disordered" evidence="1">
    <location>
        <begin position="17"/>
        <end position="61"/>
    </location>
</feature>